<dbReference type="Proteomes" id="UP000694018">
    <property type="component" value="Chromosome"/>
</dbReference>
<evidence type="ECO:0000313" key="1">
    <source>
        <dbReference type="EMBL" id="QXJ28653.1"/>
    </source>
</evidence>
<accession>A0A8F5BNP5</accession>
<gene>
    <name evidence="1" type="ORF">J5U23_01522</name>
</gene>
<dbReference type="KEGG" id="sshi:J5U23_01522"/>
<reference evidence="1" key="1">
    <citation type="journal article" date="2021" name="Environ. Microbiol.">
        <title>New insights into the diversity and evolution of the archaeal mobilome from three complete genomes of Saccharolobus shibatae.</title>
        <authorList>
            <person name="Medvedeva S."/>
            <person name="Brandt D."/>
            <person name="Cvirkaite-Krupovic V."/>
            <person name="Liu Y."/>
            <person name="Severinov K."/>
            <person name="Ishino S."/>
            <person name="Ishino Y."/>
            <person name="Prangishvili D."/>
            <person name="Kalinowski J."/>
            <person name="Krupovic M."/>
        </authorList>
    </citation>
    <scope>NUCLEOTIDE SEQUENCE</scope>
    <source>
        <strain evidence="1">B12</strain>
    </source>
</reference>
<dbReference type="AlphaFoldDB" id="A0A8F5BNP5"/>
<protein>
    <submittedName>
        <fullName evidence="1">Uncharacterized protein</fullName>
    </submittedName>
</protein>
<dbReference type="EMBL" id="CP077717">
    <property type="protein sequence ID" value="QXJ28653.1"/>
    <property type="molecule type" value="Genomic_DNA"/>
</dbReference>
<sequence>MQLCNLPNIIAVTEFFVEHCLKIKAKSLIVVYNLDI</sequence>
<proteinExistence type="predicted"/>
<name>A0A8F5BNP5_SACSH</name>
<evidence type="ECO:0000313" key="2">
    <source>
        <dbReference type="Proteomes" id="UP000694018"/>
    </source>
</evidence>
<organism evidence="1 2">
    <name type="scientific">Saccharolobus shibatae (strain ATCC 51178 / DSM 5389 / JCM 8931 / NBRC 15437 / B12)</name>
    <name type="common">Sulfolobus shibatae</name>
    <dbReference type="NCBI Taxonomy" id="523848"/>
    <lineage>
        <taxon>Archaea</taxon>
        <taxon>Thermoproteota</taxon>
        <taxon>Thermoprotei</taxon>
        <taxon>Sulfolobales</taxon>
        <taxon>Sulfolobaceae</taxon>
        <taxon>Saccharolobus</taxon>
    </lineage>
</organism>